<evidence type="ECO:0000256" key="2">
    <source>
        <dbReference type="PROSITE-ProRule" id="PRU00169"/>
    </source>
</evidence>
<accession>A0ABT7ZRW0</accession>
<evidence type="ECO:0000313" key="6">
    <source>
        <dbReference type="Proteomes" id="UP001231197"/>
    </source>
</evidence>
<protein>
    <submittedName>
        <fullName evidence="5">Response regulator</fullName>
    </submittedName>
</protein>
<evidence type="ECO:0000259" key="3">
    <source>
        <dbReference type="PROSITE" id="PS50110"/>
    </source>
</evidence>
<keyword evidence="6" id="KW-1185">Reference proteome</keyword>
<dbReference type="Gene3D" id="3.40.50.2300">
    <property type="match status" value="1"/>
</dbReference>
<evidence type="ECO:0000259" key="4">
    <source>
        <dbReference type="PROSITE" id="PS50930"/>
    </source>
</evidence>
<dbReference type="Pfam" id="PF00072">
    <property type="entry name" value="Response_reg"/>
    <property type="match status" value="1"/>
</dbReference>
<dbReference type="PANTHER" id="PTHR44591:SF3">
    <property type="entry name" value="RESPONSE REGULATORY DOMAIN-CONTAINING PROTEIN"/>
    <property type="match status" value="1"/>
</dbReference>
<name>A0ABT7ZRW0_9FLAO</name>
<feature type="domain" description="HTH LytTR-type" evidence="4">
    <location>
        <begin position="129"/>
        <end position="198"/>
    </location>
</feature>
<dbReference type="Proteomes" id="UP001231197">
    <property type="component" value="Unassembled WGS sequence"/>
</dbReference>
<feature type="domain" description="Response regulatory" evidence="3">
    <location>
        <begin position="4"/>
        <end position="119"/>
    </location>
</feature>
<dbReference type="InterPro" id="IPR011006">
    <property type="entry name" value="CheY-like_superfamily"/>
</dbReference>
<dbReference type="InterPro" id="IPR050595">
    <property type="entry name" value="Bact_response_regulator"/>
</dbReference>
<sequence length="229" mass="26185">MIRNILIVEDELLIANLIKGYIEAYNYRCVGIAVDYKQAIELLNTKRIDLVLLDVTISSSKNGIDIANYINNTSQIPFIYLTSHSDQATLKQLEATEPNAYLSKPFKQIDIVTALNLVTKKIKNNSSIFELKIGKSIYSIDVDDLMYIKSDHVYLQLYFATTDNLLVRASIDHILTLFPKDSLVKVNRSTVVNLNYIKAVHGNIVELDTIEFKLSKIYKQQLERSFFQN</sequence>
<dbReference type="SMART" id="SM00448">
    <property type="entry name" value="REC"/>
    <property type="match status" value="1"/>
</dbReference>
<dbReference type="PROSITE" id="PS50110">
    <property type="entry name" value="RESPONSE_REGULATORY"/>
    <property type="match status" value="1"/>
</dbReference>
<reference evidence="5 6" key="1">
    <citation type="journal article" date="2023" name="Int. J. Syst. Evol. Microbiol.">
        <title>Winogradskyella bathintestinalis sp. nov., isolated from the intestine of the deep-sea loosejaw dragonfish, Malacosteus niger.</title>
        <authorList>
            <person name="Uniacke-Lowe S."/>
            <person name="Johnson C.N."/>
            <person name="Stanton C."/>
            <person name="Hill C."/>
            <person name="Ross P."/>
        </authorList>
    </citation>
    <scope>NUCLEOTIDE SEQUENCE [LARGE SCALE GENOMIC DNA]</scope>
    <source>
        <strain evidence="5 6">APC 3343</strain>
    </source>
</reference>
<feature type="modified residue" description="4-aspartylphosphate" evidence="2">
    <location>
        <position position="54"/>
    </location>
</feature>
<dbReference type="SMART" id="SM00850">
    <property type="entry name" value="LytTR"/>
    <property type="match status" value="1"/>
</dbReference>
<organism evidence="5 6">
    <name type="scientific">Winogradskyella bathintestinalis</name>
    <dbReference type="NCBI Taxonomy" id="3035208"/>
    <lineage>
        <taxon>Bacteria</taxon>
        <taxon>Pseudomonadati</taxon>
        <taxon>Bacteroidota</taxon>
        <taxon>Flavobacteriia</taxon>
        <taxon>Flavobacteriales</taxon>
        <taxon>Flavobacteriaceae</taxon>
        <taxon>Winogradskyella</taxon>
    </lineage>
</organism>
<dbReference type="PANTHER" id="PTHR44591">
    <property type="entry name" value="STRESS RESPONSE REGULATOR PROTEIN 1"/>
    <property type="match status" value="1"/>
</dbReference>
<proteinExistence type="predicted"/>
<dbReference type="EMBL" id="JASDDK010000001">
    <property type="protein sequence ID" value="MDN3491544.1"/>
    <property type="molecule type" value="Genomic_DNA"/>
</dbReference>
<dbReference type="InterPro" id="IPR007492">
    <property type="entry name" value="LytTR_DNA-bd_dom"/>
</dbReference>
<dbReference type="RefSeq" id="WP_290205243.1">
    <property type="nucleotide sequence ID" value="NZ_JASDDK010000001.1"/>
</dbReference>
<comment type="caution">
    <text evidence="5">The sequence shown here is derived from an EMBL/GenBank/DDBJ whole genome shotgun (WGS) entry which is preliminary data.</text>
</comment>
<dbReference type="PROSITE" id="PS50930">
    <property type="entry name" value="HTH_LYTTR"/>
    <property type="match status" value="1"/>
</dbReference>
<dbReference type="SUPFAM" id="SSF52172">
    <property type="entry name" value="CheY-like"/>
    <property type="match status" value="1"/>
</dbReference>
<keyword evidence="1 2" id="KW-0597">Phosphoprotein</keyword>
<dbReference type="Gene3D" id="2.40.50.1020">
    <property type="entry name" value="LytTr DNA-binding domain"/>
    <property type="match status" value="1"/>
</dbReference>
<dbReference type="InterPro" id="IPR001789">
    <property type="entry name" value="Sig_transdc_resp-reg_receiver"/>
</dbReference>
<evidence type="ECO:0000256" key="1">
    <source>
        <dbReference type="ARBA" id="ARBA00022553"/>
    </source>
</evidence>
<gene>
    <name evidence="5" type="ORF">QMA06_02345</name>
</gene>
<dbReference type="Pfam" id="PF04397">
    <property type="entry name" value="LytTR"/>
    <property type="match status" value="1"/>
</dbReference>
<evidence type="ECO:0000313" key="5">
    <source>
        <dbReference type="EMBL" id="MDN3491544.1"/>
    </source>
</evidence>